<evidence type="ECO:0000313" key="2">
    <source>
        <dbReference type="EMBL" id="KDB50540.1"/>
    </source>
</evidence>
<proteinExistence type="predicted"/>
<dbReference type="SUPFAM" id="SSF53955">
    <property type="entry name" value="Lysozyme-like"/>
    <property type="match status" value="1"/>
</dbReference>
<gene>
    <name evidence="2" type="ORF">X805_38740</name>
</gene>
<dbReference type="eggNOG" id="COG3926">
    <property type="taxonomic scope" value="Bacteria"/>
</dbReference>
<evidence type="ECO:0000313" key="3">
    <source>
        <dbReference type="Proteomes" id="UP000026714"/>
    </source>
</evidence>
<comment type="caution">
    <text evidence="2">The sequence shown here is derived from an EMBL/GenBank/DDBJ whole genome shotgun (WGS) entry which is preliminary data.</text>
</comment>
<name>A0A059KGS3_9BURK</name>
<organism evidence="2 3">
    <name type="scientific">Sphaerotilus natans subsp. natans DSM 6575</name>
    <dbReference type="NCBI Taxonomy" id="1286631"/>
    <lineage>
        <taxon>Bacteria</taxon>
        <taxon>Pseudomonadati</taxon>
        <taxon>Pseudomonadota</taxon>
        <taxon>Betaproteobacteria</taxon>
        <taxon>Burkholderiales</taxon>
        <taxon>Sphaerotilaceae</taxon>
        <taxon>Sphaerotilus</taxon>
    </lineage>
</organism>
<accession>A0A059KGS3</accession>
<dbReference type="PATRIC" id="fig|1286631.3.peg.3766"/>
<dbReference type="Pfam" id="PF05838">
    <property type="entry name" value="Glyco_hydro_108"/>
    <property type="match status" value="1"/>
</dbReference>
<sequence length="164" mass="17754">MMPAAALTFEEAFERLMGHEGGYVNDPRDPGGETKWGISKRSYPSVDIKSLTRQGAAEIYRRDFWGPLGAAPGSVKFQAFDFAVNSGISTAIRKLQAAIGVADDGHWGPVSAARLATMSETDVLMRYAAQRLRYVAALSTFATYGRGWVNRVAANLDYAAEDAA</sequence>
<dbReference type="Gene3D" id="1.20.141.10">
    <property type="entry name" value="Chitosanase, subunit A, domain 1"/>
    <property type="match status" value="1"/>
</dbReference>
<dbReference type="InterPro" id="IPR023346">
    <property type="entry name" value="Lysozyme-like_dom_sf"/>
</dbReference>
<evidence type="ECO:0000259" key="1">
    <source>
        <dbReference type="Pfam" id="PF05838"/>
    </source>
</evidence>
<dbReference type="RefSeq" id="WP_051632284.1">
    <property type="nucleotide sequence ID" value="NZ_AZRA01000129.1"/>
</dbReference>
<keyword evidence="3" id="KW-1185">Reference proteome</keyword>
<dbReference type="EMBL" id="AZRA01000129">
    <property type="protein sequence ID" value="KDB50540.1"/>
    <property type="molecule type" value="Genomic_DNA"/>
</dbReference>
<reference evidence="2 3" key="1">
    <citation type="journal article" date="2014" name="FEMS Microbiol. Ecol.">
        <title>Sphaerotilus natans encrusted with nanoball-shaped Fe(III) oxide minerals formed by nitrate-reducing mixotrophic Fe(II) oxidation.</title>
        <authorList>
            <person name="Park S."/>
            <person name="Kim D.H."/>
            <person name="Lee J.H."/>
            <person name="Hur H.G."/>
        </authorList>
    </citation>
    <scope>NUCLEOTIDE SEQUENCE [LARGE SCALE GENOMIC DNA]</scope>
    <source>
        <strain evidence="2 3">DSM 6575</strain>
    </source>
</reference>
<feature type="domain" description="TtsA-like Glycoside hydrolase family 108" evidence="1">
    <location>
        <begin position="14"/>
        <end position="87"/>
    </location>
</feature>
<dbReference type="CDD" id="cd13926">
    <property type="entry name" value="N-acetylmuramidase_GH108"/>
    <property type="match status" value="1"/>
</dbReference>
<dbReference type="InterPro" id="IPR008565">
    <property type="entry name" value="TtsA-like_GH18_dom"/>
</dbReference>
<dbReference type="AlphaFoldDB" id="A0A059KGS3"/>
<protein>
    <recommendedName>
        <fullName evidence="1">TtsA-like Glycoside hydrolase family 108 domain-containing protein</fullName>
    </recommendedName>
</protein>
<dbReference type="Proteomes" id="UP000026714">
    <property type="component" value="Unassembled WGS sequence"/>
</dbReference>
<dbReference type="STRING" id="34103.SAMN05421778_11450"/>